<name>A0A9Q0PZL3_SALVM</name>
<gene>
    <name evidence="2" type="ORF">OIU85_003359</name>
</gene>
<evidence type="ECO:0000313" key="3">
    <source>
        <dbReference type="Proteomes" id="UP001151529"/>
    </source>
</evidence>
<accession>A0A9Q0PZL3</accession>
<dbReference type="OrthoDB" id="859268at2759"/>
<dbReference type="Proteomes" id="UP001151529">
    <property type="component" value="Chromosome 19"/>
</dbReference>
<feature type="region of interest" description="Disordered" evidence="1">
    <location>
        <begin position="1"/>
        <end position="97"/>
    </location>
</feature>
<dbReference type="AlphaFoldDB" id="A0A9Q0PZL3"/>
<keyword evidence="3" id="KW-1185">Reference proteome</keyword>
<reference evidence="2" key="2">
    <citation type="journal article" date="2023" name="Int. J. Mol. Sci.">
        <title>De Novo Assembly and Annotation of 11 Diverse Shrub Willow (Salix) Genomes Reveals Novel Gene Organization in Sex-Linked Regions.</title>
        <authorList>
            <person name="Hyden B."/>
            <person name="Feng K."/>
            <person name="Yates T.B."/>
            <person name="Jawdy S."/>
            <person name="Cereghino C."/>
            <person name="Smart L.B."/>
            <person name="Muchero W."/>
        </authorList>
    </citation>
    <scope>NUCLEOTIDE SEQUENCE [LARGE SCALE GENOMIC DNA]</scope>
    <source>
        <tissue evidence="2">Shoot tip</tissue>
    </source>
</reference>
<reference evidence="2" key="1">
    <citation type="submission" date="2022-11" db="EMBL/GenBank/DDBJ databases">
        <authorList>
            <person name="Hyden B.L."/>
            <person name="Feng K."/>
            <person name="Yates T."/>
            <person name="Jawdy S."/>
            <person name="Smart L.B."/>
            <person name="Muchero W."/>
        </authorList>
    </citation>
    <scope>NUCLEOTIDE SEQUENCE</scope>
    <source>
        <tissue evidence="2">Shoot tip</tissue>
    </source>
</reference>
<feature type="compositionally biased region" description="Polar residues" evidence="1">
    <location>
        <begin position="24"/>
        <end position="35"/>
    </location>
</feature>
<proteinExistence type="predicted"/>
<evidence type="ECO:0000256" key="1">
    <source>
        <dbReference type="SAM" id="MobiDB-lite"/>
    </source>
</evidence>
<comment type="caution">
    <text evidence="2">The sequence shown here is derived from an EMBL/GenBank/DDBJ whole genome shotgun (WGS) entry which is preliminary data.</text>
</comment>
<feature type="compositionally biased region" description="Acidic residues" evidence="1">
    <location>
        <begin position="67"/>
        <end position="86"/>
    </location>
</feature>
<dbReference type="EMBL" id="JAPFFL010000010">
    <property type="protein sequence ID" value="KAJ6696989.1"/>
    <property type="molecule type" value="Genomic_DNA"/>
</dbReference>
<evidence type="ECO:0000313" key="2">
    <source>
        <dbReference type="EMBL" id="KAJ6696989.1"/>
    </source>
</evidence>
<sequence length="147" mass="15448">MAKTKRKPAAAVKRTQFLHAPVPSHTNQGGSQVLSRISAPGHGTSTAREVDGSPVDNSKIDGPPGCSEDEELGEEQLDFSCSEEDYPPPSSPVPVVSDLLASPTPVVPVPPARPKGATFTPSSSIQVEKTVVPPPVNGKWRDLFSSN</sequence>
<protein>
    <submittedName>
        <fullName evidence="2">Uncharacterized protein</fullName>
    </submittedName>
</protein>
<organism evidence="2 3">
    <name type="scientific">Salix viminalis</name>
    <name type="common">Common osier</name>
    <name type="synonym">Basket willow</name>
    <dbReference type="NCBI Taxonomy" id="40686"/>
    <lineage>
        <taxon>Eukaryota</taxon>
        <taxon>Viridiplantae</taxon>
        <taxon>Streptophyta</taxon>
        <taxon>Embryophyta</taxon>
        <taxon>Tracheophyta</taxon>
        <taxon>Spermatophyta</taxon>
        <taxon>Magnoliopsida</taxon>
        <taxon>eudicotyledons</taxon>
        <taxon>Gunneridae</taxon>
        <taxon>Pentapetalae</taxon>
        <taxon>rosids</taxon>
        <taxon>fabids</taxon>
        <taxon>Malpighiales</taxon>
        <taxon>Salicaceae</taxon>
        <taxon>Saliceae</taxon>
        <taxon>Salix</taxon>
    </lineage>
</organism>